<feature type="compositionally biased region" description="Acidic residues" evidence="3">
    <location>
        <begin position="132"/>
        <end position="148"/>
    </location>
</feature>
<evidence type="ECO:0000313" key="5">
    <source>
        <dbReference type="EMBL" id="ESO90457.1"/>
    </source>
</evidence>
<name>V4A1D2_LOTGI</name>
<feature type="compositionally biased region" description="Basic and acidic residues" evidence="3">
    <location>
        <begin position="279"/>
        <end position="294"/>
    </location>
</feature>
<evidence type="ECO:0000259" key="4">
    <source>
        <dbReference type="PROSITE" id="PS50006"/>
    </source>
</evidence>
<dbReference type="GeneID" id="20239604"/>
<feature type="region of interest" description="Disordered" evidence="3">
    <location>
        <begin position="131"/>
        <end position="448"/>
    </location>
</feature>
<organism evidence="5 6">
    <name type="scientific">Lottia gigantea</name>
    <name type="common">Giant owl limpet</name>
    <dbReference type="NCBI Taxonomy" id="225164"/>
    <lineage>
        <taxon>Eukaryota</taxon>
        <taxon>Metazoa</taxon>
        <taxon>Spiralia</taxon>
        <taxon>Lophotrochozoa</taxon>
        <taxon>Mollusca</taxon>
        <taxon>Gastropoda</taxon>
        <taxon>Patellogastropoda</taxon>
        <taxon>Lottioidea</taxon>
        <taxon>Lottiidae</taxon>
        <taxon>Lottia</taxon>
    </lineage>
</organism>
<dbReference type="EMBL" id="KB202408">
    <property type="protein sequence ID" value="ESO90457.1"/>
    <property type="molecule type" value="Genomic_DNA"/>
</dbReference>
<keyword evidence="6" id="KW-1185">Reference proteome</keyword>
<dbReference type="PROSITE" id="PS50006">
    <property type="entry name" value="FHA_DOMAIN"/>
    <property type="match status" value="1"/>
</dbReference>
<dbReference type="InterPro" id="IPR039095">
    <property type="entry name" value="TCF19_PHD"/>
</dbReference>
<feature type="compositionally biased region" description="Basic residues" evidence="3">
    <location>
        <begin position="327"/>
        <end position="344"/>
    </location>
</feature>
<sequence length="512" mass="57502">MAASDNCRWQLRRLGPSASCANVCDLMRLKNGNTRFGRSLDNDFYLDSKTHKNFISRHHAEIRYVKVNGKPQFVLYDHGLNGTFINDVRMEKSCVLKEGDKITFGHTNGFKIDPGQYSKQPNSEFQFTFERLEEDSDESDSSSDDSGPESDTTQPTNEHFCSRNLYNSPEYDRSQCWQQGQQVNKNNLRKSESELDNKDFTKSEKVNPRSPRGKKGLEICANKDKLFKGDQRQNGTNNVKNEHLDPPVLKKQATLGYSDSGNDSSSGDSSDSESTAPSEKSEENSSSESEHELTIDISVKTKASPRQKRTASATSKTRNAQTSQKKTNAKRSPVKAKTKTKVARGRPSQKTTSKSKIAKDNSNNHNTISPSRRLLFNKKSTANGKNNSLKPDNLGDPYDFNSEEEIEASQNKNKKTTGKQTKTAGNTKRKKPQGNNKNKKAKTSTTDESEEYGEEIWYYEGETCASESCLKPSDSTVEWVQCDDCDQWYHTMCVGAIYAAVKDTQMEFHCGC</sequence>
<feature type="compositionally biased region" description="Polar residues" evidence="3">
    <location>
        <begin position="152"/>
        <end position="167"/>
    </location>
</feature>
<evidence type="ECO:0000256" key="1">
    <source>
        <dbReference type="ARBA" id="ARBA00004123"/>
    </source>
</evidence>
<feature type="compositionally biased region" description="Polar residues" evidence="3">
    <location>
        <begin position="348"/>
        <end position="370"/>
    </location>
</feature>
<dbReference type="InterPro" id="IPR042803">
    <property type="entry name" value="TCF19"/>
</dbReference>
<feature type="compositionally biased region" description="Low complexity" evidence="3">
    <location>
        <begin position="258"/>
        <end position="274"/>
    </location>
</feature>
<feature type="compositionally biased region" description="Polar residues" evidence="3">
    <location>
        <begin position="378"/>
        <end position="390"/>
    </location>
</feature>
<dbReference type="Pfam" id="PF00498">
    <property type="entry name" value="FHA"/>
    <property type="match status" value="1"/>
</dbReference>
<dbReference type="SUPFAM" id="SSF57903">
    <property type="entry name" value="FYVE/PHD zinc finger"/>
    <property type="match status" value="1"/>
</dbReference>
<dbReference type="SUPFAM" id="SSF49879">
    <property type="entry name" value="SMAD/FHA domain"/>
    <property type="match status" value="1"/>
</dbReference>
<feature type="compositionally biased region" description="Polar residues" evidence="3">
    <location>
        <begin position="175"/>
        <end position="186"/>
    </location>
</feature>
<feature type="compositionally biased region" description="Basic and acidic residues" evidence="3">
    <location>
        <begin position="215"/>
        <end position="231"/>
    </location>
</feature>
<feature type="compositionally biased region" description="Polar residues" evidence="3">
    <location>
        <begin position="310"/>
        <end position="326"/>
    </location>
</feature>
<dbReference type="Proteomes" id="UP000030746">
    <property type="component" value="Unassembled WGS sequence"/>
</dbReference>
<feature type="compositionally biased region" description="Basic residues" evidence="3">
    <location>
        <begin position="427"/>
        <end position="442"/>
    </location>
</feature>
<protein>
    <recommendedName>
        <fullName evidence="4">FHA domain-containing protein</fullName>
    </recommendedName>
</protein>
<keyword evidence="2" id="KW-0539">Nucleus</keyword>
<evidence type="ECO:0000256" key="3">
    <source>
        <dbReference type="SAM" id="MobiDB-lite"/>
    </source>
</evidence>
<dbReference type="SMART" id="SM00240">
    <property type="entry name" value="FHA"/>
    <property type="match status" value="1"/>
</dbReference>
<gene>
    <name evidence="5" type="ORF">LOTGIDRAFT_164036</name>
</gene>
<evidence type="ECO:0000313" key="6">
    <source>
        <dbReference type="Proteomes" id="UP000030746"/>
    </source>
</evidence>
<dbReference type="InterPro" id="IPR008984">
    <property type="entry name" value="SMAD_FHA_dom_sf"/>
</dbReference>
<dbReference type="InterPro" id="IPR011011">
    <property type="entry name" value="Znf_FYVE_PHD"/>
</dbReference>
<dbReference type="AlphaFoldDB" id="V4A1D2"/>
<comment type="subcellular location">
    <subcellularLocation>
        <location evidence="1">Nucleus</location>
    </subcellularLocation>
</comment>
<dbReference type="InterPro" id="IPR013083">
    <property type="entry name" value="Znf_RING/FYVE/PHD"/>
</dbReference>
<proteinExistence type="predicted"/>
<dbReference type="InterPro" id="IPR000253">
    <property type="entry name" value="FHA_dom"/>
</dbReference>
<dbReference type="RefSeq" id="XP_009058782.1">
    <property type="nucleotide sequence ID" value="XM_009060534.1"/>
</dbReference>
<dbReference type="HOGENOM" id="CLU_041089_0_0_1"/>
<reference evidence="5 6" key="1">
    <citation type="journal article" date="2013" name="Nature">
        <title>Insights into bilaterian evolution from three spiralian genomes.</title>
        <authorList>
            <person name="Simakov O."/>
            <person name="Marletaz F."/>
            <person name="Cho S.J."/>
            <person name="Edsinger-Gonzales E."/>
            <person name="Havlak P."/>
            <person name="Hellsten U."/>
            <person name="Kuo D.H."/>
            <person name="Larsson T."/>
            <person name="Lv J."/>
            <person name="Arendt D."/>
            <person name="Savage R."/>
            <person name="Osoegawa K."/>
            <person name="de Jong P."/>
            <person name="Grimwood J."/>
            <person name="Chapman J.A."/>
            <person name="Shapiro H."/>
            <person name="Aerts A."/>
            <person name="Otillar R.P."/>
            <person name="Terry A.Y."/>
            <person name="Boore J.L."/>
            <person name="Grigoriev I.V."/>
            <person name="Lindberg D.R."/>
            <person name="Seaver E.C."/>
            <person name="Weisblat D.A."/>
            <person name="Putnam N.H."/>
            <person name="Rokhsar D.S."/>
        </authorList>
    </citation>
    <scope>NUCLEOTIDE SEQUENCE [LARGE SCALE GENOMIC DNA]</scope>
</reference>
<feature type="domain" description="FHA" evidence="4">
    <location>
        <begin position="34"/>
        <end position="90"/>
    </location>
</feature>
<feature type="compositionally biased region" description="Basic and acidic residues" evidence="3">
    <location>
        <begin position="189"/>
        <end position="207"/>
    </location>
</feature>
<accession>V4A1D2</accession>
<dbReference type="Gene3D" id="2.60.200.20">
    <property type="match status" value="1"/>
</dbReference>
<dbReference type="OMA" id="HYLIESC"/>
<dbReference type="CDD" id="cd15609">
    <property type="entry name" value="PHD_TCF19"/>
    <property type="match status" value="1"/>
</dbReference>
<dbReference type="GO" id="GO:0005634">
    <property type="term" value="C:nucleus"/>
    <property type="evidence" value="ECO:0007669"/>
    <property type="project" value="UniProtKB-SubCell"/>
</dbReference>
<dbReference type="OrthoDB" id="436852at2759"/>
<dbReference type="PANTHER" id="PTHR15464:SF1">
    <property type="entry name" value="TRANSCRIPTION FACTOR 19"/>
    <property type="match status" value="1"/>
</dbReference>
<dbReference type="KEGG" id="lgi:LOTGIDRAFT_164036"/>
<dbReference type="CTD" id="20239604"/>
<dbReference type="GO" id="GO:0010468">
    <property type="term" value="P:regulation of gene expression"/>
    <property type="evidence" value="ECO:0007669"/>
    <property type="project" value="InterPro"/>
</dbReference>
<dbReference type="PANTHER" id="PTHR15464">
    <property type="entry name" value="TRANSCRIPTION FACTOR 19"/>
    <property type="match status" value="1"/>
</dbReference>
<evidence type="ECO:0000256" key="2">
    <source>
        <dbReference type="ARBA" id="ARBA00023242"/>
    </source>
</evidence>
<dbReference type="Gene3D" id="3.30.40.10">
    <property type="entry name" value="Zinc/RING finger domain, C3HC4 (zinc finger)"/>
    <property type="match status" value="1"/>
</dbReference>